<reference evidence="1" key="1">
    <citation type="journal article" date="2015" name="Nature">
        <title>Complex archaea that bridge the gap between prokaryotes and eukaryotes.</title>
        <authorList>
            <person name="Spang A."/>
            <person name="Saw J.H."/>
            <person name="Jorgensen S.L."/>
            <person name="Zaremba-Niedzwiedzka K."/>
            <person name="Martijn J."/>
            <person name="Lind A.E."/>
            <person name="van Eijk R."/>
            <person name="Schleper C."/>
            <person name="Guy L."/>
            <person name="Ettema T.J."/>
        </authorList>
    </citation>
    <scope>NUCLEOTIDE SEQUENCE</scope>
</reference>
<sequence length="87" mass="9778">MNTFRSVTDIAKAYEGKIPDTLLELHRSGDGNKSFVSLVVTQEMPAELERKQSDYELKLHLAGIALAWRSHLVLEEIRGPEQLDAEA</sequence>
<name>A0A0F9S2B2_9ZZZZ</name>
<evidence type="ECO:0000313" key="1">
    <source>
        <dbReference type="EMBL" id="KKN56367.1"/>
    </source>
</evidence>
<protein>
    <submittedName>
        <fullName evidence="1">Uncharacterized protein</fullName>
    </submittedName>
</protein>
<dbReference type="EMBL" id="LAZR01000846">
    <property type="protein sequence ID" value="KKN56367.1"/>
    <property type="molecule type" value="Genomic_DNA"/>
</dbReference>
<organism evidence="1">
    <name type="scientific">marine sediment metagenome</name>
    <dbReference type="NCBI Taxonomy" id="412755"/>
    <lineage>
        <taxon>unclassified sequences</taxon>
        <taxon>metagenomes</taxon>
        <taxon>ecological metagenomes</taxon>
    </lineage>
</organism>
<gene>
    <name evidence="1" type="ORF">LCGC14_0572780</name>
</gene>
<proteinExistence type="predicted"/>
<accession>A0A0F9S2B2</accession>
<comment type="caution">
    <text evidence="1">The sequence shown here is derived from an EMBL/GenBank/DDBJ whole genome shotgun (WGS) entry which is preliminary data.</text>
</comment>
<dbReference type="AlphaFoldDB" id="A0A0F9S2B2"/>